<comment type="caution">
    <text evidence="1">The sequence shown here is derived from an EMBL/GenBank/DDBJ whole genome shotgun (WGS) entry which is preliminary data.</text>
</comment>
<evidence type="ECO:0000313" key="2">
    <source>
        <dbReference type="Proteomes" id="UP000036987"/>
    </source>
</evidence>
<accession>A0A0K9NQA5</accession>
<reference evidence="2" key="1">
    <citation type="journal article" date="2016" name="Nature">
        <title>The genome of the seagrass Zostera marina reveals angiosperm adaptation to the sea.</title>
        <authorList>
            <person name="Olsen J.L."/>
            <person name="Rouze P."/>
            <person name="Verhelst B."/>
            <person name="Lin Y.-C."/>
            <person name="Bayer T."/>
            <person name="Collen J."/>
            <person name="Dattolo E."/>
            <person name="De Paoli E."/>
            <person name="Dittami S."/>
            <person name="Maumus F."/>
            <person name="Michel G."/>
            <person name="Kersting A."/>
            <person name="Lauritano C."/>
            <person name="Lohaus R."/>
            <person name="Toepel M."/>
            <person name="Tonon T."/>
            <person name="Vanneste K."/>
            <person name="Amirebrahimi M."/>
            <person name="Brakel J."/>
            <person name="Bostroem C."/>
            <person name="Chovatia M."/>
            <person name="Grimwood J."/>
            <person name="Jenkins J.W."/>
            <person name="Jueterbock A."/>
            <person name="Mraz A."/>
            <person name="Stam W.T."/>
            <person name="Tice H."/>
            <person name="Bornberg-Bauer E."/>
            <person name="Green P.J."/>
            <person name="Pearson G.A."/>
            <person name="Procaccini G."/>
            <person name="Duarte C.M."/>
            <person name="Schmutz J."/>
            <person name="Reusch T.B.H."/>
            <person name="Van de Peer Y."/>
        </authorList>
    </citation>
    <scope>NUCLEOTIDE SEQUENCE [LARGE SCALE GENOMIC DNA]</scope>
    <source>
        <strain evidence="2">cv. Finnish</strain>
    </source>
</reference>
<protein>
    <submittedName>
        <fullName evidence="1">Uncharacterized protein</fullName>
    </submittedName>
</protein>
<gene>
    <name evidence="1" type="ORF">ZOSMA_78G00300</name>
</gene>
<dbReference type="Proteomes" id="UP000036987">
    <property type="component" value="Unassembled WGS sequence"/>
</dbReference>
<sequence length="85" mass="9504">MCNIATAKALVYVVYITSGISESKLKSCCVVCLKKPVNEEYKFCSLSCKLERVKLIGDCCFTVDEAERLAETYVAEQRRGRRGAN</sequence>
<evidence type="ECO:0000313" key="1">
    <source>
        <dbReference type="EMBL" id="KMZ58262.1"/>
    </source>
</evidence>
<organism evidence="1 2">
    <name type="scientific">Zostera marina</name>
    <name type="common">Eelgrass</name>
    <dbReference type="NCBI Taxonomy" id="29655"/>
    <lineage>
        <taxon>Eukaryota</taxon>
        <taxon>Viridiplantae</taxon>
        <taxon>Streptophyta</taxon>
        <taxon>Embryophyta</taxon>
        <taxon>Tracheophyta</taxon>
        <taxon>Spermatophyta</taxon>
        <taxon>Magnoliopsida</taxon>
        <taxon>Liliopsida</taxon>
        <taxon>Zosteraceae</taxon>
        <taxon>Zostera</taxon>
    </lineage>
</organism>
<dbReference type="AlphaFoldDB" id="A0A0K9NQA5"/>
<proteinExistence type="predicted"/>
<dbReference type="EMBL" id="LFYR01001962">
    <property type="protein sequence ID" value="KMZ58262.1"/>
    <property type="molecule type" value="Genomic_DNA"/>
</dbReference>
<keyword evidence="2" id="KW-1185">Reference proteome</keyword>
<name>A0A0K9NQA5_ZOSMR</name>